<dbReference type="RefSeq" id="WP_220292717.1">
    <property type="nucleotide sequence ID" value="NZ_JAEUAX010000021.1"/>
</dbReference>
<accession>A0ABS7I6U9</accession>
<dbReference type="EMBL" id="JAEUAX010000021">
    <property type="protein sequence ID" value="MBW9111959.1"/>
    <property type="molecule type" value="Genomic_DNA"/>
</dbReference>
<comment type="caution">
    <text evidence="1">The sequence shown here is derived from an EMBL/GenBank/DDBJ whole genome shotgun (WGS) entry which is preliminary data.</text>
</comment>
<reference evidence="1 2" key="1">
    <citation type="journal article" date="2021" name="MBio">
        <title>Poor Competitiveness of Bradyrhizobium in Pigeon Pea Root Colonization in Indian Soils.</title>
        <authorList>
            <person name="Chalasani D."/>
            <person name="Basu A."/>
            <person name="Pullabhotla S.V.S.R.N."/>
            <person name="Jorrin B."/>
            <person name="Neal A.L."/>
            <person name="Poole P.S."/>
            <person name="Podile A.R."/>
            <person name="Tkacz A."/>
        </authorList>
    </citation>
    <scope>NUCLEOTIDE SEQUENCE [LARGE SCALE GENOMIC DNA]</scope>
    <source>
        <strain evidence="1 2">HU12</strain>
    </source>
</reference>
<gene>
    <name evidence="1" type="ORF">JNB61_19510</name>
</gene>
<evidence type="ECO:0000313" key="1">
    <source>
        <dbReference type="EMBL" id="MBW9111959.1"/>
    </source>
</evidence>
<protein>
    <submittedName>
        <fullName evidence="1">Uncharacterized protein</fullName>
    </submittedName>
</protein>
<sequence>MEIRGDVRLKQYSLAMRVQGEIAQVLVTVKATPQPSTTYGDTSCVAGIRMDGDKPTWIRLYPIAFRWLDGESQFKKYDVIELEVRRRDSDTRRESYSPTQDSWRVVDNLAPWKPRHAVVGQLEPTTTCELMKDASADGSAPSLGLVYPTDIDRLEFEPHPPWTSDQLTKMQDRIDKESTALIPMSGSIPSILKAPQFKVRYRYRCASASCGGHQGRILDWELTSLQNRLRYEGKDVQAGVASKFVDQMFAPERQAGFYMGNFELAARRGKFSVLGVYWPRKSEAVLPQPALF</sequence>
<evidence type="ECO:0000313" key="2">
    <source>
        <dbReference type="Proteomes" id="UP000777440"/>
    </source>
</evidence>
<organism evidence="1 2">
    <name type="scientific">Microbacterium ureisolvens</name>
    <dbReference type="NCBI Taxonomy" id="2781186"/>
    <lineage>
        <taxon>Bacteria</taxon>
        <taxon>Bacillati</taxon>
        <taxon>Actinomycetota</taxon>
        <taxon>Actinomycetes</taxon>
        <taxon>Micrococcales</taxon>
        <taxon>Microbacteriaceae</taxon>
        <taxon>Microbacterium</taxon>
    </lineage>
</organism>
<dbReference type="Proteomes" id="UP000777440">
    <property type="component" value="Unassembled WGS sequence"/>
</dbReference>
<name>A0ABS7I6U9_9MICO</name>
<proteinExistence type="predicted"/>
<keyword evidence="2" id="KW-1185">Reference proteome</keyword>